<dbReference type="CDD" id="cd01169">
    <property type="entry name" value="HMPP_kinase"/>
    <property type="match status" value="1"/>
</dbReference>
<dbReference type="InterPro" id="IPR004399">
    <property type="entry name" value="HMP/HMP-P_kinase_dom"/>
</dbReference>
<dbReference type="NCBIfam" id="TIGR04306">
    <property type="entry name" value="salvage_TenA"/>
    <property type="match status" value="1"/>
</dbReference>
<dbReference type="PANTHER" id="PTHR20858">
    <property type="entry name" value="PHOSPHOMETHYLPYRIMIDINE KINASE"/>
    <property type="match status" value="1"/>
</dbReference>
<organism evidence="4 5">
    <name type="scientific">Apiotrichum porosum</name>
    <dbReference type="NCBI Taxonomy" id="105984"/>
    <lineage>
        <taxon>Eukaryota</taxon>
        <taxon>Fungi</taxon>
        <taxon>Dikarya</taxon>
        <taxon>Basidiomycota</taxon>
        <taxon>Agaricomycotina</taxon>
        <taxon>Tremellomycetes</taxon>
        <taxon>Trichosporonales</taxon>
        <taxon>Trichosporonaceae</taxon>
        <taxon>Apiotrichum</taxon>
    </lineage>
</organism>
<dbReference type="OrthoDB" id="10028886at2759"/>
<feature type="domain" description="Pyridoxamine kinase/Phosphomethylpyrimidine kinase" evidence="3">
    <location>
        <begin position="21"/>
        <end position="199"/>
    </location>
</feature>
<dbReference type="PANTHER" id="PTHR20858:SF17">
    <property type="entry name" value="HYDROXYMETHYLPYRIMIDINE_PHOSPHOMETHYLPYRIMIDINE KINASE THI20-RELATED"/>
    <property type="match status" value="1"/>
</dbReference>
<dbReference type="EMBL" id="RSCE01000001">
    <property type="protein sequence ID" value="RSH88298.1"/>
    <property type="molecule type" value="Genomic_DNA"/>
</dbReference>
<dbReference type="SUPFAM" id="SSF48613">
    <property type="entry name" value="Heme oxygenase-like"/>
    <property type="match status" value="1"/>
</dbReference>
<proteinExistence type="predicted"/>
<evidence type="ECO:0000256" key="1">
    <source>
        <dbReference type="SAM" id="MobiDB-lite"/>
    </source>
</evidence>
<dbReference type="GO" id="GO:0008902">
    <property type="term" value="F:hydroxymethylpyrimidine kinase activity"/>
    <property type="evidence" value="ECO:0007669"/>
    <property type="project" value="TreeGrafter"/>
</dbReference>
<dbReference type="GO" id="GO:0009228">
    <property type="term" value="P:thiamine biosynthetic process"/>
    <property type="evidence" value="ECO:0007669"/>
    <property type="project" value="InterPro"/>
</dbReference>
<evidence type="ECO:0008006" key="6">
    <source>
        <dbReference type="Google" id="ProtNLM"/>
    </source>
</evidence>
<accession>A0A427YB38</accession>
<dbReference type="Pfam" id="PF03070">
    <property type="entry name" value="TENA_THI-4"/>
    <property type="match status" value="1"/>
</dbReference>
<feature type="region of interest" description="Disordered" evidence="1">
    <location>
        <begin position="316"/>
        <end position="341"/>
    </location>
</feature>
<dbReference type="Pfam" id="PF08543">
    <property type="entry name" value="Phos_pyr_kin"/>
    <property type="match status" value="2"/>
</dbReference>
<sequence>MATLVLDTVPQPHVLTIAGSDSGGGAGIQADLKTIAAHGCYGSSVITALTAQNTLGVQAVHTVPPEFVVEQLKSLFDDDLKPLAIKFGMLAGESTIAALADYLSALPSRPFLVLDPVMVSTSGHHLLPDAATQTLVSRLLPLVDLVTPNIPEAQALAQYGEQVQSVQDMLKLAEAVRGLTNRAVLLKGGHLPLPRAQVAALATSEGLDVQWDEAGEEGVRVIDDFRQTLNLAATSPTVVVDILASPAGVRLFAGKHVSSSSTHGTGCTLSAALASQYAMENTAAGAEAEEGDKNLSPAGVRRAIEYVQSAIATAHPMGRGHGPLNHSHLTSRRALPPPTAHNPTPFVSHLIRSCPELWDEYIRHPFVVQLGEGTLPRKSFEHYISQDYHYLVHYARAHALGAYKSTTMEDIKAFSEIALHIARESTMHVAYCEQFGITKAKLLATPEAAACAAYARYIIDVGTQGDVLDVYVAVASCLIGYAEVGLWLKSRIATGETKLEGNPYARWVEDYSGEEFLGAVRRGIANLEARVAADPPSPERLARLTEVWTECVRLERNFWEMGLKVLW</sequence>
<reference evidence="4 5" key="1">
    <citation type="submission" date="2018-11" db="EMBL/GenBank/DDBJ databases">
        <title>Genome sequence of Apiotrichum porosum DSM 27194.</title>
        <authorList>
            <person name="Aliyu H."/>
            <person name="Gorte O."/>
            <person name="Ochsenreither K."/>
        </authorList>
    </citation>
    <scope>NUCLEOTIDE SEQUENCE [LARGE SCALE GENOMIC DNA]</scope>
    <source>
        <strain evidence="4 5">DSM 27194</strain>
    </source>
</reference>
<dbReference type="GeneID" id="39585376"/>
<evidence type="ECO:0000259" key="3">
    <source>
        <dbReference type="Pfam" id="PF08543"/>
    </source>
</evidence>
<dbReference type="InterPro" id="IPR016084">
    <property type="entry name" value="Haem_Oase-like_multi-hlx"/>
</dbReference>
<protein>
    <recommendedName>
        <fullName evidence="6">Phosphomethylpyrimidine kinase</fullName>
    </recommendedName>
</protein>
<comment type="caution">
    <text evidence="4">The sequence shown here is derived from an EMBL/GenBank/DDBJ whole genome shotgun (WGS) entry which is preliminary data.</text>
</comment>
<dbReference type="GO" id="GO:0008972">
    <property type="term" value="F:phosphomethylpyrimidine kinase activity"/>
    <property type="evidence" value="ECO:0007669"/>
    <property type="project" value="InterPro"/>
</dbReference>
<feature type="domain" description="Pyridoxamine kinase/Phosphomethylpyrimidine kinase" evidence="3">
    <location>
        <begin position="236"/>
        <end position="325"/>
    </location>
</feature>
<dbReference type="GO" id="GO:0005829">
    <property type="term" value="C:cytosol"/>
    <property type="evidence" value="ECO:0007669"/>
    <property type="project" value="TreeGrafter"/>
</dbReference>
<evidence type="ECO:0000313" key="5">
    <source>
        <dbReference type="Proteomes" id="UP000279236"/>
    </source>
</evidence>
<dbReference type="InterPro" id="IPR029056">
    <property type="entry name" value="Ribokinase-like"/>
</dbReference>
<dbReference type="RefSeq" id="XP_028480506.1">
    <property type="nucleotide sequence ID" value="XM_028616649.1"/>
</dbReference>
<dbReference type="AlphaFoldDB" id="A0A427YB38"/>
<dbReference type="Gene3D" id="3.40.1190.20">
    <property type="match status" value="1"/>
</dbReference>
<dbReference type="CDD" id="cd19367">
    <property type="entry name" value="TenA_C_ScTHI20-like"/>
    <property type="match status" value="1"/>
</dbReference>
<gene>
    <name evidence="4" type="ORF">EHS24_000833</name>
</gene>
<dbReference type="STRING" id="105984.A0A427YB38"/>
<dbReference type="NCBIfam" id="TIGR00097">
    <property type="entry name" value="HMP-P_kinase"/>
    <property type="match status" value="1"/>
</dbReference>
<dbReference type="GO" id="GO:0050334">
    <property type="term" value="F:thiaminase activity"/>
    <property type="evidence" value="ECO:0007669"/>
    <property type="project" value="InterPro"/>
</dbReference>
<evidence type="ECO:0000259" key="2">
    <source>
        <dbReference type="Pfam" id="PF03070"/>
    </source>
</evidence>
<dbReference type="InterPro" id="IPR004305">
    <property type="entry name" value="Thiaminase-2/PQQC"/>
</dbReference>
<feature type="domain" description="Thiaminase-2/PQQC" evidence="2">
    <location>
        <begin position="356"/>
        <end position="563"/>
    </location>
</feature>
<dbReference type="Gene3D" id="1.20.910.10">
    <property type="entry name" value="Heme oxygenase-like"/>
    <property type="match status" value="1"/>
</dbReference>
<dbReference type="Proteomes" id="UP000279236">
    <property type="component" value="Unassembled WGS sequence"/>
</dbReference>
<dbReference type="InterPro" id="IPR013749">
    <property type="entry name" value="PM/HMP-P_kinase-1"/>
</dbReference>
<keyword evidence="5" id="KW-1185">Reference proteome</keyword>
<dbReference type="InterPro" id="IPR027574">
    <property type="entry name" value="Thiaminase_II"/>
</dbReference>
<name>A0A427YB38_9TREE</name>
<dbReference type="SUPFAM" id="SSF53613">
    <property type="entry name" value="Ribokinase-like"/>
    <property type="match status" value="1"/>
</dbReference>
<evidence type="ECO:0000313" key="4">
    <source>
        <dbReference type="EMBL" id="RSH88298.1"/>
    </source>
</evidence>